<evidence type="ECO:0000256" key="4">
    <source>
        <dbReference type="ARBA" id="ARBA00022490"/>
    </source>
</evidence>
<evidence type="ECO:0000256" key="6">
    <source>
        <dbReference type="ARBA" id="ARBA00023242"/>
    </source>
</evidence>
<proteinExistence type="inferred from homology"/>
<dbReference type="InterPro" id="IPR038108">
    <property type="entry name" value="RPN13_DEUBAD_sf"/>
</dbReference>
<feature type="compositionally biased region" description="Basic and acidic residues" evidence="9">
    <location>
        <begin position="389"/>
        <end position="407"/>
    </location>
</feature>
<dbReference type="PANTHER" id="PTHR12225">
    <property type="entry name" value="ADHESION REGULATING MOLECULE 1 110 KDA CELL MEMBRANE GLYCOPROTEIN"/>
    <property type="match status" value="1"/>
</dbReference>
<dbReference type="InterPro" id="IPR032368">
    <property type="entry name" value="RPN13_DEUBAD"/>
</dbReference>
<feature type="region of interest" description="Disordered" evidence="9">
    <location>
        <begin position="384"/>
        <end position="407"/>
    </location>
</feature>
<dbReference type="Gene3D" id="1.10.2020.20">
    <property type="match status" value="1"/>
</dbReference>
<evidence type="ECO:0000256" key="8">
    <source>
        <dbReference type="ARBA" id="ARBA00070663"/>
    </source>
</evidence>
<dbReference type="GO" id="GO:0061133">
    <property type="term" value="F:endopeptidase activator activity"/>
    <property type="evidence" value="ECO:0007669"/>
    <property type="project" value="TreeGrafter"/>
</dbReference>
<dbReference type="InterPro" id="IPR044867">
    <property type="entry name" value="DEUBAD_dom"/>
</dbReference>
<accession>A0A9N9WTS1</accession>
<dbReference type="GO" id="GO:0005634">
    <property type="term" value="C:nucleus"/>
    <property type="evidence" value="ECO:0007669"/>
    <property type="project" value="UniProtKB-SubCell"/>
</dbReference>
<evidence type="ECO:0000256" key="9">
    <source>
        <dbReference type="SAM" id="MobiDB-lite"/>
    </source>
</evidence>
<keyword evidence="5" id="KW-0647">Proteasome</keyword>
<reference evidence="12" key="2">
    <citation type="submission" date="2022-10" db="EMBL/GenBank/DDBJ databases">
        <authorList>
            <consortium name="ENA_rothamsted_submissions"/>
            <consortium name="culmorum"/>
            <person name="King R."/>
        </authorList>
    </citation>
    <scope>NUCLEOTIDE SEQUENCE</scope>
</reference>
<dbReference type="Pfam" id="PF16550">
    <property type="entry name" value="RPN13_C"/>
    <property type="match status" value="1"/>
</dbReference>
<dbReference type="AlphaFoldDB" id="A0A9N9WTS1"/>
<evidence type="ECO:0000313" key="13">
    <source>
        <dbReference type="Proteomes" id="UP001153620"/>
    </source>
</evidence>
<evidence type="ECO:0000259" key="11">
    <source>
        <dbReference type="PROSITE" id="PS51917"/>
    </source>
</evidence>
<feature type="compositionally biased region" description="Low complexity" evidence="9">
    <location>
        <begin position="176"/>
        <end position="213"/>
    </location>
</feature>
<name>A0A9N9WTS1_9DIPT</name>
<evidence type="ECO:0000256" key="7">
    <source>
        <dbReference type="ARBA" id="ARBA00054744"/>
    </source>
</evidence>
<evidence type="ECO:0000256" key="5">
    <source>
        <dbReference type="ARBA" id="ARBA00022942"/>
    </source>
</evidence>
<feature type="compositionally biased region" description="Polar residues" evidence="9">
    <location>
        <begin position="215"/>
        <end position="226"/>
    </location>
</feature>
<dbReference type="PROSITE" id="PS51916">
    <property type="entry name" value="DEUBAD"/>
    <property type="match status" value="1"/>
</dbReference>
<dbReference type="Pfam" id="PF04683">
    <property type="entry name" value="Rpn13_ADRM1_Pru"/>
    <property type="match status" value="1"/>
</dbReference>
<sequence>MFGSAAMSSSSNKLEFKAGRMTLIDSVQEGTKKKMVHADKRKGLVYIYSADDGLTHFCWKDRTSGNVEDDLIIFPDDCEFKKVDQCKDGRVFLLKFKSSNRKLFFWLQEPTNDKDDEYCRKVNELLNNPPSANNGSSGGSGSRQEGSDLQYMLNNMSQQQLMQLFGGVGQMGGLSSLLGSLNRPSSGSRNTTTTSASSTPSATRTTTASSGGTAVAQTPENTNQPATPRAPRKATNSGPTEAATPATGSNTEASRVLLSELQNYLAGISAGGSKQSSVDLSTSLNSDTINSILSDPELLKSLQDHLPNINETDDEKKPVDSNSVKQQLKETLASPQFQQALSMFSNALQSGQLGPVVSQFKLSDDAVLAANSGDLEQFVKALEKTSITDSKESDKNDEDDKKDESKN</sequence>
<feature type="domain" description="Pru" evidence="11">
    <location>
        <begin position="8"/>
        <end position="129"/>
    </location>
</feature>
<keyword evidence="13" id="KW-1185">Reference proteome</keyword>
<organism evidence="12 13">
    <name type="scientific">Chironomus riparius</name>
    <dbReference type="NCBI Taxonomy" id="315576"/>
    <lineage>
        <taxon>Eukaryota</taxon>
        <taxon>Metazoa</taxon>
        <taxon>Ecdysozoa</taxon>
        <taxon>Arthropoda</taxon>
        <taxon>Hexapoda</taxon>
        <taxon>Insecta</taxon>
        <taxon>Pterygota</taxon>
        <taxon>Neoptera</taxon>
        <taxon>Endopterygota</taxon>
        <taxon>Diptera</taxon>
        <taxon>Nematocera</taxon>
        <taxon>Chironomoidea</taxon>
        <taxon>Chironomidae</taxon>
        <taxon>Chironominae</taxon>
        <taxon>Chironomus</taxon>
    </lineage>
</organism>
<evidence type="ECO:0000259" key="10">
    <source>
        <dbReference type="PROSITE" id="PS51916"/>
    </source>
</evidence>
<dbReference type="PROSITE" id="PS51917">
    <property type="entry name" value="PRU"/>
    <property type="match status" value="1"/>
</dbReference>
<feature type="domain" description="DEUBAD" evidence="10">
    <location>
        <begin position="271"/>
        <end position="392"/>
    </location>
</feature>
<evidence type="ECO:0000256" key="1">
    <source>
        <dbReference type="ARBA" id="ARBA00004123"/>
    </source>
</evidence>
<dbReference type="GO" id="GO:0008541">
    <property type="term" value="C:proteasome regulatory particle, lid subcomplex"/>
    <property type="evidence" value="ECO:0007669"/>
    <property type="project" value="TreeGrafter"/>
</dbReference>
<reference evidence="12" key="1">
    <citation type="submission" date="2022-01" db="EMBL/GenBank/DDBJ databases">
        <authorList>
            <person name="King R."/>
        </authorList>
    </citation>
    <scope>NUCLEOTIDE SEQUENCE</scope>
</reference>
<dbReference type="InterPro" id="IPR006773">
    <property type="entry name" value="Rpn13/ADRM1"/>
</dbReference>
<dbReference type="GO" id="GO:0005737">
    <property type="term" value="C:cytoplasm"/>
    <property type="evidence" value="ECO:0007669"/>
    <property type="project" value="UniProtKB-SubCell"/>
</dbReference>
<keyword evidence="6" id="KW-0539">Nucleus</keyword>
<comment type="similarity">
    <text evidence="3">Belongs to the ADRM1 family.</text>
</comment>
<dbReference type="FunFam" id="2.30.29.70:FF:000001">
    <property type="entry name" value="Proteasomal ubiquitin receptor ADRM1"/>
    <property type="match status" value="1"/>
</dbReference>
<feature type="region of interest" description="Disordered" evidence="9">
    <location>
        <begin position="125"/>
        <end position="147"/>
    </location>
</feature>
<dbReference type="PANTHER" id="PTHR12225:SF0">
    <property type="entry name" value="PROTEASOMAL UBIQUITIN RECEPTOR ADRM1"/>
    <property type="match status" value="1"/>
</dbReference>
<dbReference type="EMBL" id="OU895879">
    <property type="protein sequence ID" value="CAG9808883.1"/>
    <property type="molecule type" value="Genomic_DNA"/>
</dbReference>
<dbReference type="GO" id="GO:0070628">
    <property type="term" value="F:proteasome binding"/>
    <property type="evidence" value="ECO:0007669"/>
    <property type="project" value="TreeGrafter"/>
</dbReference>
<dbReference type="CDD" id="cd13314">
    <property type="entry name" value="PH_Rpn13"/>
    <property type="match status" value="1"/>
</dbReference>
<feature type="region of interest" description="Disordered" evidence="9">
    <location>
        <begin position="176"/>
        <end position="251"/>
    </location>
</feature>
<feature type="region of interest" description="Disordered" evidence="9">
    <location>
        <begin position="308"/>
        <end position="328"/>
    </location>
</feature>
<dbReference type="Proteomes" id="UP001153620">
    <property type="component" value="Chromosome 3"/>
</dbReference>
<comment type="subcellular location">
    <subcellularLocation>
        <location evidence="2">Cytoplasm</location>
    </subcellularLocation>
    <subcellularLocation>
        <location evidence="1">Nucleus</location>
    </subcellularLocation>
</comment>
<protein>
    <recommendedName>
        <fullName evidence="8">Proteasomal ubiquitin receptor ADRM1 homolog</fullName>
    </recommendedName>
</protein>
<dbReference type="Gene3D" id="2.30.29.70">
    <property type="entry name" value="Proteasomal ubiquitin receptor Rpn13/ADRM1"/>
    <property type="match status" value="1"/>
</dbReference>
<keyword evidence="4" id="KW-0963">Cytoplasm</keyword>
<gene>
    <name evidence="12" type="ORF">CHIRRI_LOCUS11718</name>
</gene>
<dbReference type="InterPro" id="IPR044868">
    <property type="entry name" value="Rpn13/ADRM1_Pru"/>
</dbReference>
<evidence type="ECO:0000256" key="3">
    <source>
        <dbReference type="ARBA" id="ARBA00009216"/>
    </source>
</evidence>
<dbReference type="OrthoDB" id="340431at2759"/>
<comment type="function">
    <text evidence="7">May function as a proteasomal ubiquitin receptor. May promote the deubiquitinating activity associated with the 26S proteasome.</text>
</comment>
<dbReference type="InterPro" id="IPR038633">
    <property type="entry name" value="Rpn13/ADRM1_Pru_sf"/>
</dbReference>
<evidence type="ECO:0000313" key="12">
    <source>
        <dbReference type="EMBL" id="CAG9808883.1"/>
    </source>
</evidence>
<evidence type="ECO:0000256" key="2">
    <source>
        <dbReference type="ARBA" id="ARBA00004496"/>
    </source>
</evidence>